<sequence>MQTTLIRSTSPVRSLNFTSLALLSVLALWLSGAVAHAQLPIVVSGTPTQLGALTGGGWDGSQEPVGGTFVIGVNGNVLVGDGYTGNFLQITPAGSDTTLAAGIGGSAAALDSFGNLYFGGNYNANVFKVPYNVATGAYVGFTTAPTTACLGGNQDTAPCLFAPAVSAYMSGTLAGTGNSGYAGVAFDPQGNFFFESNTLPSTDPNTIFECNLACLASPTATPTLIYKDANSIGALQIDPWGNIFFVDGNNGTGKVTNLNELPLSSGSYATSPTVVLSYTNKASYGNGISGLAISGTGTVYFSTNGDGLFAIPNTQSGGPKVSGIYMLSTQGGKGLAIDSKGNLYGIPYNSGDVVSFIPVNSFFLGATTISGTATTATANVFDSGASCTPTLTASVVEFGKATSEFGITPGTTCGAELGTGNGTFSPAVSLTGAMISATITFNPTSVGARNAALVISDTTNSLSGVAALTGIGQGAMASLDPGAQPNGPFTGFSGPTSVVADPAGDVFVADSAAGKVYEIPAGSTTPASIGSGFVNPTSLAFDANGDLFIADDGLPAVLEIANIGTTGAFAAGTESTVVSNKATPGGTALASAMGIAAGPNGTLYISDTTNKRVVFYNPITGQAGVTLAFAANGISSPMGLAVDGSGDLFVADSSANKIFEVSAIGVVSSVAVPNVTKASGVAVDGSGSLLVSDAGAGNIVLIPNASGTLSTSNAAIVETVGSQASSLWMDSKGDLYAASTSGKSAYAIMRTSASVNLGTVSDGVTQSAAVYLENSGNAAATLATPVVTEPTNTMFTLNPATTNGCSAGSSGPAGAFCQFVASFTPPPGTANGVQNGSGAINVATPALTLTVSMTGTATQSSILPQTITGFNPPATVQVGQQITLSATGGASGNPVVFSIDAGSACPTCATIAGNLLTAVAVGVVKVDANQAGGSANGNQYAAATQVQAPITVNNNIVASDVPALTMNQINWSYQSGAFTDGQNPAGGSFAVTPNGMVVVGTTYNNKADFVSASTGALTNQVAINGPGGFALDSKNNLYMSHLYGPAVLKIPYVNGAYVALSDATPSACTGTDTVLCTVGSAPSGGVKAISFDPSGNLYMVGVPSSTGASAIYVCPASCQTGGTATLLYSDTSAISQVAFDPWGNLFFTEGVFTSAGNFGNDEVASSNLNELKYTAGTGYAATPTLLQTLTDATPANYDDQLDGVAVTPTGTIYYATQNEGTFAIPNTQTGGPDTAHQYVVSALGAKGMELDAQGNEWVVVYHSGGDNIGEALLGDLTTPNAQYQGAPVTAPATVVDNAFGCGTAATLAIASSNTEFAATGATTCSGVSANFSTAVSGSTYPATITFTATKPASQTATLTVSDTANGGLGTATVTGFALTTPQTIAFTAPVVTTYTYAPGLTVTVSVSNGASNNPVAFTIDAASKGAGTFSTTTVTGTTSTATLTVTQAGAIVIDANEPGGLVKGVYYDSASLQLTVTINPASQTIIFLPLTPITYAPNATVTLNATGGASTSPLVLSIDASSTGQGSIAGNVLTVTQAGTFVIDANQAADKNFSAAPQVQQVLVVNQASQIIIFTPITTPLHYIASCPVLAQCAMISIQASGGATNNPIAISPDPTNTVGFTIVNSTTSKTGVTTATLVLLPNQTFTFPTKLVIDGNQQGNVDYSAAAQLQLIINVLGPLPLQTITWANPGTQVVGGSLTLSATSSAGAGYPIAFTASPASSSVCTVSGTKPTFVGSGACTITASQAGDNTNFAAAIPLTQTFAVNASGQAPSMNMSLSLTSLTIQPGTVGLTQITINSVNNFASSGVNFACSGLPTGYSCGFNPSSTIAFTPSGTTGLPGASSASTTLTIATPSTAALERHNPRPFLPATLAVALCFLGFKKRSRLRLLLLLVALFAGLGMFSACGGSSTTKTTKTTTTTVTITATPTGGMSGASASVQSTATLTVISE</sequence>
<dbReference type="SUPFAM" id="SSF101898">
    <property type="entry name" value="NHL repeat"/>
    <property type="match status" value="2"/>
</dbReference>
<dbReference type="CDD" id="cd05819">
    <property type="entry name" value="NHL"/>
    <property type="match status" value="1"/>
</dbReference>
<protein>
    <recommendedName>
        <fullName evidence="4">NHL repeat containing protein</fullName>
    </recommendedName>
</protein>
<dbReference type="Gene3D" id="2.40.10.500">
    <property type="match status" value="1"/>
</dbReference>
<dbReference type="Gene3D" id="2.120.10.30">
    <property type="entry name" value="TolB, C-terminal domain"/>
    <property type="match status" value="3"/>
</dbReference>
<gene>
    <name evidence="2" type="ORF">SBA5_410050</name>
</gene>
<dbReference type="PANTHER" id="PTHR47572">
    <property type="entry name" value="LIPOPROTEIN-RELATED"/>
    <property type="match status" value="1"/>
</dbReference>
<keyword evidence="1" id="KW-1133">Transmembrane helix</keyword>
<organism evidence="2 3">
    <name type="scientific">Candidatus Sulfuritelmatomonas gaucii</name>
    <dbReference type="NCBI Taxonomy" id="2043161"/>
    <lineage>
        <taxon>Bacteria</taxon>
        <taxon>Pseudomonadati</taxon>
        <taxon>Acidobacteriota</taxon>
        <taxon>Terriglobia</taxon>
        <taxon>Terriglobales</taxon>
        <taxon>Acidobacteriaceae</taxon>
        <taxon>Candidatus Sulfuritelmatomonas</taxon>
    </lineage>
</organism>
<evidence type="ECO:0008006" key="4">
    <source>
        <dbReference type="Google" id="ProtNLM"/>
    </source>
</evidence>
<proteinExistence type="predicted"/>
<name>A0A2N9LL65_9BACT</name>
<dbReference type="OrthoDB" id="128282at2"/>
<accession>A0A2N9LL65</accession>
<evidence type="ECO:0000313" key="3">
    <source>
        <dbReference type="Proteomes" id="UP000239735"/>
    </source>
</evidence>
<dbReference type="PANTHER" id="PTHR47572:SF5">
    <property type="entry name" value="BLR2277 PROTEIN"/>
    <property type="match status" value="1"/>
</dbReference>
<evidence type="ECO:0000256" key="1">
    <source>
        <dbReference type="SAM" id="Phobius"/>
    </source>
</evidence>
<dbReference type="Proteomes" id="UP000239735">
    <property type="component" value="Unassembled WGS sequence"/>
</dbReference>
<reference evidence="3" key="1">
    <citation type="submission" date="2018-02" db="EMBL/GenBank/DDBJ databases">
        <authorList>
            <person name="Hausmann B."/>
        </authorList>
    </citation>
    <scope>NUCLEOTIDE SEQUENCE [LARGE SCALE GENOMIC DNA]</scope>
    <source>
        <strain evidence="3">Peat soil MAG SbA5</strain>
    </source>
</reference>
<keyword evidence="1" id="KW-0472">Membrane</keyword>
<feature type="transmembrane region" description="Helical" evidence="1">
    <location>
        <begin position="1889"/>
        <end position="1910"/>
    </location>
</feature>
<dbReference type="EMBL" id="OKRB01000099">
    <property type="protein sequence ID" value="SPE24008.1"/>
    <property type="molecule type" value="Genomic_DNA"/>
</dbReference>
<dbReference type="InterPro" id="IPR011042">
    <property type="entry name" value="6-blade_b-propeller_TolB-like"/>
</dbReference>
<dbReference type="SUPFAM" id="SSF63829">
    <property type="entry name" value="Calcium-dependent phosphotriesterase"/>
    <property type="match status" value="1"/>
</dbReference>
<dbReference type="InterPro" id="IPR051262">
    <property type="entry name" value="SMP-30/CGR1_Lactonase"/>
</dbReference>
<keyword evidence="1" id="KW-0812">Transmembrane</keyword>
<evidence type="ECO:0000313" key="2">
    <source>
        <dbReference type="EMBL" id="SPE24008.1"/>
    </source>
</evidence>